<feature type="binding site" evidence="7">
    <location>
        <position position="222"/>
    </location>
    <ligand>
        <name>Mg(2+)</name>
        <dbReference type="ChEBI" id="CHEBI:18420"/>
    </ligand>
</feature>
<dbReference type="OrthoDB" id="9805475at2"/>
<feature type="transmembrane region" description="Helical" evidence="8">
    <location>
        <begin position="112"/>
        <end position="131"/>
    </location>
</feature>
<dbReference type="AlphaFoldDB" id="A0A0F5YMI4"/>
<dbReference type="GO" id="GO:0009103">
    <property type="term" value="P:lipopolysaccharide biosynthetic process"/>
    <property type="evidence" value="ECO:0007669"/>
    <property type="project" value="TreeGrafter"/>
</dbReference>
<evidence type="ECO:0000256" key="2">
    <source>
        <dbReference type="ARBA" id="ARBA00022475"/>
    </source>
</evidence>
<dbReference type="Proteomes" id="UP000033607">
    <property type="component" value="Unassembled WGS sequence"/>
</dbReference>
<evidence type="ECO:0000256" key="8">
    <source>
        <dbReference type="SAM" id="Phobius"/>
    </source>
</evidence>
<keyword evidence="3 9" id="KW-0808">Transferase</keyword>
<comment type="subcellular location">
    <subcellularLocation>
        <location evidence="1">Cell membrane</location>
        <topology evidence="1">Multi-pass membrane protein</topology>
    </subcellularLocation>
</comment>
<keyword evidence="7" id="KW-0479">Metal-binding</keyword>
<comment type="caution">
    <text evidence="9">The sequence shown here is derived from an EMBL/GenBank/DDBJ whole genome shotgun (WGS) entry which is preliminary data.</text>
</comment>
<dbReference type="RefSeq" id="WP_046277135.1">
    <property type="nucleotide sequence ID" value="NZ_LATL02000252.1"/>
</dbReference>
<dbReference type="GO" id="GO:0046872">
    <property type="term" value="F:metal ion binding"/>
    <property type="evidence" value="ECO:0007669"/>
    <property type="project" value="UniProtKB-KW"/>
</dbReference>
<dbReference type="InterPro" id="IPR000715">
    <property type="entry name" value="Glycosyl_transferase_4"/>
</dbReference>
<feature type="transmembrane region" description="Helical" evidence="8">
    <location>
        <begin position="137"/>
        <end position="158"/>
    </location>
</feature>
<dbReference type="GO" id="GO:0044038">
    <property type="term" value="P:cell wall macromolecule biosynthetic process"/>
    <property type="evidence" value="ECO:0007669"/>
    <property type="project" value="TreeGrafter"/>
</dbReference>
<sequence length="346" mass="37442">MVFFYPYGVAFIISILLVLFSTPLVKTIGLNRGYFDHPGERKIHDKPIVRLGGIAICLATLTSCLIVGLFSDFTSLPSAKILEFWGVIVGSFLFFLIGLTDDLFDLSPLTRLILQLGVASLVWIVGVRIEFLPIPGFGLIPLGIFSLPITVIWLAGVVNAINWMDGLDGLAAGISGISASILLVVCLSIHQPTAALIAAALMASTIGFLRYNFHPAQIFMGDGGSYFIGFTLASLAVIGLMKTPDFSLVILPFLVLAVPILDMCIVILARLSDGKSPFYADRRHLHHRLLNRGLSQRLTVLFIYSLTLGVASWAMVIIGVTGGIFYGLGASGLMLYMSQYLGKKNN</sequence>
<evidence type="ECO:0000313" key="9">
    <source>
        <dbReference type="EMBL" id="KKD39400.1"/>
    </source>
</evidence>
<gene>
    <name evidence="9" type="ORF">WN50_03585</name>
</gene>
<evidence type="ECO:0000256" key="5">
    <source>
        <dbReference type="ARBA" id="ARBA00022989"/>
    </source>
</evidence>
<feature type="transmembrane region" description="Helical" evidence="8">
    <location>
        <begin position="225"/>
        <end position="243"/>
    </location>
</feature>
<feature type="transmembrane region" description="Helical" evidence="8">
    <location>
        <begin position="6"/>
        <end position="28"/>
    </location>
</feature>
<keyword evidence="7" id="KW-0460">Magnesium</keyword>
<protein>
    <submittedName>
        <fullName evidence="9">Glycosyl transferase</fullName>
    </submittedName>
</protein>
<feature type="transmembrane region" description="Helical" evidence="8">
    <location>
        <begin position="82"/>
        <end position="100"/>
    </location>
</feature>
<comment type="cofactor">
    <cofactor evidence="7">
        <name>Mg(2+)</name>
        <dbReference type="ChEBI" id="CHEBI:18420"/>
    </cofactor>
</comment>
<evidence type="ECO:0000256" key="4">
    <source>
        <dbReference type="ARBA" id="ARBA00022692"/>
    </source>
</evidence>
<dbReference type="EMBL" id="LATL02000252">
    <property type="protein sequence ID" value="KKD39400.1"/>
    <property type="molecule type" value="Genomic_DNA"/>
</dbReference>
<evidence type="ECO:0000256" key="7">
    <source>
        <dbReference type="PIRSR" id="PIRSR600715-1"/>
    </source>
</evidence>
<dbReference type="GO" id="GO:0071555">
    <property type="term" value="P:cell wall organization"/>
    <property type="evidence" value="ECO:0007669"/>
    <property type="project" value="TreeGrafter"/>
</dbReference>
<evidence type="ECO:0000313" key="10">
    <source>
        <dbReference type="Proteomes" id="UP000033607"/>
    </source>
</evidence>
<dbReference type="GO" id="GO:0005886">
    <property type="term" value="C:plasma membrane"/>
    <property type="evidence" value="ECO:0007669"/>
    <property type="project" value="UniProtKB-SubCell"/>
</dbReference>
<dbReference type="PANTHER" id="PTHR22926:SF3">
    <property type="entry name" value="UNDECAPRENYL-PHOSPHATE ALPHA-N-ACETYLGLUCOSAMINYL 1-PHOSPHATE TRANSFERASE"/>
    <property type="match status" value="1"/>
</dbReference>
<organism evidence="9 10">
    <name type="scientific">Limnoraphis robusta CS-951</name>
    <dbReference type="NCBI Taxonomy" id="1637645"/>
    <lineage>
        <taxon>Bacteria</taxon>
        <taxon>Bacillati</taxon>
        <taxon>Cyanobacteriota</taxon>
        <taxon>Cyanophyceae</taxon>
        <taxon>Oscillatoriophycideae</taxon>
        <taxon>Oscillatoriales</taxon>
        <taxon>Sirenicapillariaceae</taxon>
        <taxon>Limnoraphis</taxon>
    </lineage>
</organism>
<feature type="transmembrane region" description="Helical" evidence="8">
    <location>
        <begin position="249"/>
        <end position="269"/>
    </location>
</feature>
<keyword evidence="5 8" id="KW-1133">Transmembrane helix</keyword>
<feature type="transmembrane region" description="Helical" evidence="8">
    <location>
        <begin position="313"/>
        <end position="336"/>
    </location>
</feature>
<dbReference type="Pfam" id="PF00953">
    <property type="entry name" value="Glycos_transf_4"/>
    <property type="match status" value="1"/>
</dbReference>
<dbReference type="PATRIC" id="fig|1637645.4.peg.4929"/>
<keyword evidence="2" id="KW-1003">Cell membrane</keyword>
<evidence type="ECO:0000256" key="3">
    <source>
        <dbReference type="ARBA" id="ARBA00022679"/>
    </source>
</evidence>
<dbReference type="CDD" id="cd06853">
    <property type="entry name" value="GT_WecA_like"/>
    <property type="match status" value="1"/>
</dbReference>
<evidence type="ECO:0000256" key="6">
    <source>
        <dbReference type="ARBA" id="ARBA00023136"/>
    </source>
</evidence>
<feature type="binding site" evidence="7">
    <location>
        <position position="162"/>
    </location>
    <ligand>
        <name>Mg(2+)</name>
        <dbReference type="ChEBI" id="CHEBI:18420"/>
    </ligand>
</feature>
<name>A0A0F5YMI4_9CYAN</name>
<keyword evidence="6 8" id="KW-0472">Membrane</keyword>
<dbReference type="GO" id="GO:0016780">
    <property type="term" value="F:phosphotransferase activity, for other substituted phosphate groups"/>
    <property type="evidence" value="ECO:0007669"/>
    <property type="project" value="InterPro"/>
</dbReference>
<keyword evidence="4 8" id="KW-0812">Transmembrane</keyword>
<feature type="transmembrane region" description="Helical" evidence="8">
    <location>
        <begin position="48"/>
        <end position="70"/>
    </location>
</feature>
<reference evidence="9 10" key="1">
    <citation type="submission" date="2015-06" db="EMBL/GenBank/DDBJ databases">
        <title>Draft genome assembly of filamentous brackish cyanobacterium Limnoraphis robusta strain CS-951.</title>
        <authorList>
            <person name="Willis A."/>
            <person name="Parks M."/>
            <person name="Burford M.A."/>
        </authorList>
    </citation>
    <scope>NUCLEOTIDE SEQUENCE [LARGE SCALE GENOMIC DNA]</scope>
    <source>
        <strain evidence="9 10">CS-951</strain>
    </source>
</reference>
<evidence type="ECO:0000256" key="1">
    <source>
        <dbReference type="ARBA" id="ARBA00004651"/>
    </source>
</evidence>
<proteinExistence type="predicted"/>
<dbReference type="PANTHER" id="PTHR22926">
    <property type="entry name" value="PHOSPHO-N-ACETYLMURAMOYL-PENTAPEPTIDE-TRANSFERASE"/>
    <property type="match status" value="1"/>
</dbReference>
<accession>A0A0F5YMI4</accession>